<comment type="caution">
    <text evidence="1">The sequence shown here is derived from an EMBL/GenBank/DDBJ whole genome shotgun (WGS) entry which is preliminary data.</text>
</comment>
<dbReference type="EMBL" id="JACMRX010000001">
    <property type="protein sequence ID" value="KAF7998462.1"/>
    <property type="molecule type" value="Genomic_DNA"/>
</dbReference>
<reference evidence="1 2" key="1">
    <citation type="submission" date="2020-08" db="EMBL/GenBank/DDBJ databases">
        <title>Aphidius gifuensis genome sequencing and assembly.</title>
        <authorList>
            <person name="Du Z."/>
        </authorList>
    </citation>
    <scope>NUCLEOTIDE SEQUENCE [LARGE SCALE GENOMIC DNA]</scope>
    <source>
        <strain evidence="1">YNYX2018</strain>
        <tissue evidence="1">Adults</tissue>
    </source>
</reference>
<keyword evidence="2" id="KW-1185">Reference proteome</keyword>
<dbReference type="Proteomes" id="UP000639338">
    <property type="component" value="Unassembled WGS sequence"/>
</dbReference>
<accession>A0A835CWF1</accession>
<proteinExistence type="predicted"/>
<dbReference type="AlphaFoldDB" id="A0A835CWF1"/>
<gene>
    <name evidence="1" type="ORF">HCN44_010031</name>
</gene>
<evidence type="ECO:0000313" key="2">
    <source>
        <dbReference type="Proteomes" id="UP000639338"/>
    </source>
</evidence>
<name>A0A835CWF1_APHGI</name>
<protein>
    <submittedName>
        <fullName evidence="1">Uncharacterized protein</fullName>
    </submittedName>
</protein>
<dbReference type="OrthoDB" id="7686387at2759"/>
<organism evidence="1 2">
    <name type="scientific">Aphidius gifuensis</name>
    <name type="common">Parasitoid wasp</name>
    <dbReference type="NCBI Taxonomy" id="684658"/>
    <lineage>
        <taxon>Eukaryota</taxon>
        <taxon>Metazoa</taxon>
        <taxon>Ecdysozoa</taxon>
        <taxon>Arthropoda</taxon>
        <taxon>Hexapoda</taxon>
        <taxon>Insecta</taxon>
        <taxon>Pterygota</taxon>
        <taxon>Neoptera</taxon>
        <taxon>Endopterygota</taxon>
        <taxon>Hymenoptera</taxon>
        <taxon>Apocrita</taxon>
        <taxon>Ichneumonoidea</taxon>
        <taxon>Braconidae</taxon>
        <taxon>Aphidiinae</taxon>
        <taxon>Aphidius</taxon>
    </lineage>
</organism>
<evidence type="ECO:0000313" key="1">
    <source>
        <dbReference type="EMBL" id="KAF7998462.1"/>
    </source>
</evidence>
<sequence length="182" mass="20324">MKQINLRLYTEPGISVLIHIHGIQISKSSSLTMCSTIMKIVHKNYISKSAVVALYYGDSKPESESVILDDFVTEANQLFQAGVELDGKNYSFEVLAIIADAQAGNHTFTGEELQDVFKNQCKNYAVENDSDWGMPVPPQNQRKSSWPPMKTFSTGLGNKLSCMTTTNQANNKKKKFGLNYFN</sequence>